<dbReference type="EMBL" id="JAWDJW010000465">
    <property type="protein sequence ID" value="KAK3080644.1"/>
    <property type="molecule type" value="Genomic_DNA"/>
</dbReference>
<keyword evidence="2" id="KW-1185">Reference proteome</keyword>
<proteinExistence type="predicted"/>
<protein>
    <submittedName>
        <fullName evidence="1">Uncharacterized protein</fullName>
    </submittedName>
</protein>
<gene>
    <name evidence="1" type="ORF">LTS18_014487</name>
</gene>
<sequence>MRRSRLRQPPSQMTPCDVSGTLCRSLFRELRRSSILTRAVESSPTEIFINDTSTDLLSNFAAKRSSVDLGNVAEGRTAARLGLVLNTFYQLSLAPVLNTGNIPATWSEFKELNLGLYPLLNSTVTETTTILIHTVSWGWWFVLLLSSIILLILSLAGCLAGSMTHIPQIFGFVSTLAWNNRYMHDVSTGELGGYERARLLRDVQVRIGDVQAHKEIGHIAFAKVVDASVKDEEYFALPVRKGRRYE</sequence>
<reference evidence="1" key="1">
    <citation type="submission" date="2024-09" db="EMBL/GenBank/DDBJ databases">
        <title>Black Yeasts Isolated from many extreme environments.</title>
        <authorList>
            <person name="Coleine C."/>
            <person name="Stajich J.E."/>
            <person name="Selbmann L."/>
        </authorList>
    </citation>
    <scope>NUCLEOTIDE SEQUENCE</scope>
    <source>
        <strain evidence="1">CCFEE 5737</strain>
    </source>
</reference>
<comment type="caution">
    <text evidence="1">The sequence shown here is derived from an EMBL/GenBank/DDBJ whole genome shotgun (WGS) entry which is preliminary data.</text>
</comment>
<evidence type="ECO:0000313" key="2">
    <source>
        <dbReference type="Proteomes" id="UP001186974"/>
    </source>
</evidence>
<organism evidence="1 2">
    <name type="scientific">Coniosporium uncinatum</name>
    <dbReference type="NCBI Taxonomy" id="93489"/>
    <lineage>
        <taxon>Eukaryota</taxon>
        <taxon>Fungi</taxon>
        <taxon>Dikarya</taxon>
        <taxon>Ascomycota</taxon>
        <taxon>Pezizomycotina</taxon>
        <taxon>Dothideomycetes</taxon>
        <taxon>Dothideomycetes incertae sedis</taxon>
        <taxon>Coniosporium</taxon>
    </lineage>
</organism>
<name>A0ACC3DV09_9PEZI</name>
<evidence type="ECO:0000313" key="1">
    <source>
        <dbReference type="EMBL" id="KAK3080644.1"/>
    </source>
</evidence>
<dbReference type="Proteomes" id="UP001186974">
    <property type="component" value="Unassembled WGS sequence"/>
</dbReference>
<accession>A0ACC3DV09</accession>